<proteinExistence type="predicted"/>
<dbReference type="GeneID" id="26906497"/>
<comment type="caution">
    <text evidence="2">The sequence shown here is derived from an EMBL/GenBank/DDBJ whole genome shotgun (WGS) entry which is preliminary data.</text>
</comment>
<dbReference type="Proteomes" id="UP000037923">
    <property type="component" value="Unassembled WGS sequence"/>
</dbReference>
<dbReference type="VEuPathDB" id="TriTrypDB:LpyrH10_13_1530"/>
<accession>A0A0N0VEQ3</accession>
<feature type="region of interest" description="Disordered" evidence="1">
    <location>
        <begin position="43"/>
        <end position="83"/>
    </location>
</feature>
<organism evidence="2 3">
    <name type="scientific">Leptomonas pyrrhocoris</name>
    <name type="common">Firebug parasite</name>
    <dbReference type="NCBI Taxonomy" id="157538"/>
    <lineage>
        <taxon>Eukaryota</taxon>
        <taxon>Discoba</taxon>
        <taxon>Euglenozoa</taxon>
        <taxon>Kinetoplastea</taxon>
        <taxon>Metakinetoplastina</taxon>
        <taxon>Trypanosomatida</taxon>
        <taxon>Trypanosomatidae</taxon>
        <taxon>Leishmaniinae</taxon>
        <taxon>Leptomonas</taxon>
    </lineage>
</organism>
<sequence>MRASALLRPPASKRALQRVSAGREGRQRGVCCVVRRPTLLQYGRRYSTRDRPTEQLHQPRSSTFSPRPRPPRTSHGATSTSSLNLLSQKVRQHLAAYPLLPTAPVAGDAELWVIDELLQLLLSLPPVQADSASTATAASSTAASRLHPLLCVRVLQRLGYAVCENHRRGNTSDNGTMLMEKGWTTRHVYPSFTFSSAATDPSAPPPLSSSLFRHAPALAGITATVLGPLLLLLGDGTPPHPPHTQVAPVVPIVVEWLCTLPTAETTLPVVQWLPWVAAQYREAVHQGEDSSGVEAVSETNKLKNDGVVEAQRPTAPPPLLPPLEQLLPHLIRKLAQHLSRHEDFCAAPGDGAVFFSDVCERELSTLFRLCGHASPSVAPWTSEVTEVGAPPVTATLSDVLWWSGDEPLVRLAGVRRALAHAVLKDVDASADACHPQPSLVEEGSVDDSAGARERGGPEQAQTWTTLETNSGISLMRVPANALHPVSPTDVRPVLSLRLSDDDAYRRFLLRLTALQHTLLEEQQQEQQQRQHTDAPDTRGAAVVFLSLELSDALSDGGLNSAAKRDSHDDPDVVLRFIQPLHEYVLLLRDGLPDGSSPSPSPSPLLAAVAAAPVRLTFSAVIRVLTAAFRRLEELKQESSCRYAAAPNAALRSTHAQSTSPPSAAGVATTAYTLLPQKARLHALKRLCEVLLHHVRDVLAAREAAATASDVNASASSSPSFPAFMCAPPWFVEVDVRQQEAVLRRLCGAARALVRVVMEERRISLLEEGPEGSVLSASSITAAHRNRLASTTAAESSEEVKPATAGSEAAAVAASTAGVMKAPEKWTAAGVASFDHTLRTLAFRVVEPAVWRLYDACAQHQVSLPLHVLTFEEWLSYLNIALGEDTDGGGGGGHTTHSGAPIPQHRGGDVPMELHSYIPVMAAARALYESVGERSGLQTAQQILPRPGQQSISALVEGIRLTALQCCFFDGLRGSAASSLPEQLDYVEAHTRWVLAHTSAAFFSVWQRTSQTVPTLRANDVDAAASNGVREAPETVEDGQQRLRHRLGLLTLALHLHVLRVRQRLSFTSAAGLSKATSTLRGAADSAATVFPSSLTSLLHCLIREPAGAAASTSTSARSLLPDGHQLEMDSIDRDEWSLVLRNDGIRQACRLPPPGMPSGCASLWELTEELLWIAGHVGEGEASRRKERGATWRWLGSPEALWGVVEEPAAAVVGAADSITSPVASLPSRFFLLPWTTLARSHQLLRVYDESGQSERAAREWEAALQVWLTGGGDDAAMEASNSIGWRPAKPVVRLVSMAEELRFFSSLQQEPMVQLAPDVRVVCEGVRREVEALVPTVRRELQSSKERRERLADAESLGAEKGWYTEDDYDGLD</sequence>
<gene>
    <name evidence="2" type="ORF">ABB37_06208</name>
</gene>
<keyword evidence="3" id="KW-1185">Reference proteome</keyword>
<evidence type="ECO:0000313" key="3">
    <source>
        <dbReference type="Proteomes" id="UP000037923"/>
    </source>
</evidence>
<evidence type="ECO:0000313" key="2">
    <source>
        <dbReference type="EMBL" id="KPA78608.1"/>
    </source>
</evidence>
<evidence type="ECO:0000256" key="1">
    <source>
        <dbReference type="SAM" id="MobiDB-lite"/>
    </source>
</evidence>
<feature type="region of interest" description="Disordered" evidence="1">
    <location>
        <begin position="1"/>
        <end position="21"/>
    </location>
</feature>
<reference evidence="2 3" key="1">
    <citation type="submission" date="2015-07" db="EMBL/GenBank/DDBJ databases">
        <title>High-quality genome of monoxenous trypanosomatid Leptomonas pyrrhocoris.</title>
        <authorList>
            <person name="Flegontov P."/>
            <person name="Butenko A."/>
            <person name="Firsov S."/>
            <person name="Vlcek C."/>
            <person name="Logacheva M.D."/>
            <person name="Field M."/>
            <person name="Filatov D."/>
            <person name="Flegontova O."/>
            <person name="Gerasimov E."/>
            <person name="Jackson A.P."/>
            <person name="Kelly S."/>
            <person name="Opperdoes F."/>
            <person name="O'Reilly A."/>
            <person name="Votypka J."/>
            <person name="Yurchenko V."/>
            <person name="Lukes J."/>
        </authorList>
    </citation>
    <scope>NUCLEOTIDE SEQUENCE [LARGE SCALE GENOMIC DNA]</scope>
    <source>
        <strain evidence="2">H10</strain>
    </source>
</reference>
<dbReference type="OrthoDB" id="250811at2759"/>
<dbReference type="RefSeq" id="XP_015657047.1">
    <property type="nucleotide sequence ID" value="XM_015804473.1"/>
</dbReference>
<dbReference type="EMBL" id="LGTL01000013">
    <property type="protein sequence ID" value="KPA78608.1"/>
    <property type="molecule type" value="Genomic_DNA"/>
</dbReference>
<protein>
    <submittedName>
        <fullName evidence="2">Uncharacterized protein</fullName>
    </submittedName>
</protein>
<dbReference type="OMA" id="EWLCTLP"/>
<name>A0A0N0VEQ3_LEPPY</name>
<feature type="region of interest" description="Disordered" evidence="1">
    <location>
        <begin position="433"/>
        <end position="461"/>
    </location>
</feature>